<feature type="binding site" evidence="9">
    <location>
        <begin position="26"/>
        <end position="33"/>
    </location>
    <ligand>
        <name>ATP</name>
        <dbReference type="ChEBI" id="CHEBI:30616"/>
    </ligand>
</feature>
<evidence type="ECO:0000313" key="12">
    <source>
        <dbReference type="EMBL" id="PSR30912.1"/>
    </source>
</evidence>
<evidence type="ECO:0000256" key="1">
    <source>
        <dbReference type="ARBA" id="ARBA00022741"/>
    </source>
</evidence>
<feature type="domain" description="UvrD-like helicase C-terminal" evidence="11">
    <location>
        <begin position="428"/>
        <end position="723"/>
    </location>
</feature>
<protein>
    <recommendedName>
        <fullName evidence="7">DNA 3'-5' helicase</fullName>
        <ecNumber evidence="7">5.6.2.4</ecNumber>
    </recommendedName>
</protein>
<evidence type="ECO:0000256" key="3">
    <source>
        <dbReference type="ARBA" id="ARBA00022806"/>
    </source>
</evidence>
<keyword evidence="5" id="KW-0413">Isomerase</keyword>
<dbReference type="InterPro" id="IPR000212">
    <property type="entry name" value="DNA_helicase_UvrD/REP"/>
</dbReference>
<dbReference type="Pfam" id="PF00580">
    <property type="entry name" value="UvrD-helicase"/>
    <property type="match status" value="1"/>
</dbReference>
<keyword evidence="3 9" id="KW-0347">Helicase</keyword>
<keyword evidence="2 9" id="KW-0378">Hydrolase</keyword>
<proteinExistence type="predicted"/>
<dbReference type="PANTHER" id="PTHR11070:SF23">
    <property type="entry name" value="RECBCD ENZYME SUBUNIT RECB"/>
    <property type="match status" value="1"/>
</dbReference>
<dbReference type="GO" id="GO:0005524">
    <property type="term" value="F:ATP binding"/>
    <property type="evidence" value="ECO:0007669"/>
    <property type="project" value="UniProtKB-UniRule"/>
</dbReference>
<comment type="catalytic activity">
    <reaction evidence="8">
        <text>ATP + H2O = ADP + phosphate + H(+)</text>
        <dbReference type="Rhea" id="RHEA:13065"/>
        <dbReference type="ChEBI" id="CHEBI:15377"/>
        <dbReference type="ChEBI" id="CHEBI:15378"/>
        <dbReference type="ChEBI" id="CHEBI:30616"/>
        <dbReference type="ChEBI" id="CHEBI:43474"/>
        <dbReference type="ChEBI" id="CHEBI:456216"/>
        <dbReference type="EC" id="5.6.2.4"/>
    </reaction>
</comment>
<dbReference type="PROSITE" id="PS51217">
    <property type="entry name" value="UVRD_HELICASE_CTER"/>
    <property type="match status" value="1"/>
</dbReference>
<evidence type="ECO:0000259" key="11">
    <source>
        <dbReference type="PROSITE" id="PS51217"/>
    </source>
</evidence>
<evidence type="ECO:0000313" key="13">
    <source>
        <dbReference type="Proteomes" id="UP000242699"/>
    </source>
</evidence>
<keyword evidence="1 9" id="KW-0547">Nucleotide-binding</keyword>
<dbReference type="GO" id="GO:0003677">
    <property type="term" value="F:DNA binding"/>
    <property type="evidence" value="ECO:0007669"/>
    <property type="project" value="InterPro"/>
</dbReference>
<feature type="domain" description="UvrD-like helicase ATP-binding" evidence="10">
    <location>
        <begin position="5"/>
        <end position="427"/>
    </location>
</feature>
<evidence type="ECO:0000256" key="7">
    <source>
        <dbReference type="ARBA" id="ARBA00034808"/>
    </source>
</evidence>
<evidence type="ECO:0000256" key="8">
    <source>
        <dbReference type="ARBA" id="ARBA00048988"/>
    </source>
</evidence>
<organism evidence="12 13">
    <name type="scientific">Sulfobacillus benefaciens</name>
    <dbReference type="NCBI Taxonomy" id="453960"/>
    <lineage>
        <taxon>Bacteria</taxon>
        <taxon>Bacillati</taxon>
        <taxon>Bacillota</taxon>
        <taxon>Clostridia</taxon>
        <taxon>Eubacteriales</taxon>
        <taxon>Clostridiales Family XVII. Incertae Sedis</taxon>
        <taxon>Sulfobacillus</taxon>
    </lineage>
</organism>
<evidence type="ECO:0000256" key="2">
    <source>
        <dbReference type="ARBA" id="ARBA00022801"/>
    </source>
</evidence>
<dbReference type="GO" id="GO:0009338">
    <property type="term" value="C:exodeoxyribonuclease V complex"/>
    <property type="evidence" value="ECO:0007669"/>
    <property type="project" value="TreeGrafter"/>
</dbReference>
<dbReference type="InterPro" id="IPR014016">
    <property type="entry name" value="UvrD-like_ATP-bd"/>
</dbReference>
<dbReference type="InterPro" id="IPR027417">
    <property type="entry name" value="P-loop_NTPase"/>
</dbReference>
<evidence type="ECO:0000256" key="5">
    <source>
        <dbReference type="ARBA" id="ARBA00023235"/>
    </source>
</evidence>
<evidence type="ECO:0000256" key="6">
    <source>
        <dbReference type="ARBA" id="ARBA00034617"/>
    </source>
</evidence>
<name>A0A2T2X8U2_9FIRM</name>
<dbReference type="GO" id="GO:0043138">
    <property type="term" value="F:3'-5' DNA helicase activity"/>
    <property type="evidence" value="ECO:0007669"/>
    <property type="project" value="UniProtKB-EC"/>
</dbReference>
<dbReference type="InterPro" id="IPR014017">
    <property type="entry name" value="DNA_helicase_UvrD-like_C"/>
</dbReference>
<dbReference type="EMBL" id="PXYT01000006">
    <property type="protein sequence ID" value="PSR30912.1"/>
    <property type="molecule type" value="Genomic_DNA"/>
</dbReference>
<comment type="caution">
    <text evidence="12">The sequence shown here is derived from an EMBL/GenBank/DDBJ whole genome shotgun (WGS) entry which is preliminary data.</text>
</comment>
<evidence type="ECO:0000256" key="4">
    <source>
        <dbReference type="ARBA" id="ARBA00022840"/>
    </source>
</evidence>
<dbReference type="GO" id="GO:0016887">
    <property type="term" value="F:ATP hydrolysis activity"/>
    <property type="evidence" value="ECO:0007669"/>
    <property type="project" value="RHEA"/>
</dbReference>
<dbReference type="PROSITE" id="PS51198">
    <property type="entry name" value="UVRD_HELICASE_ATP_BIND"/>
    <property type="match status" value="1"/>
</dbReference>
<dbReference type="Gene3D" id="1.10.486.10">
    <property type="entry name" value="PCRA, domain 4"/>
    <property type="match status" value="1"/>
</dbReference>
<dbReference type="AlphaFoldDB" id="A0A2T2X8U2"/>
<reference evidence="12 13" key="1">
    <citation type="journal article" date="2014" name="BMC Genomics">
        <title>Comparison of environmental and isolate Sulfobacillus genomes reveals diverse carbon, sulfur, nitrogen, and hydrogen metabolisms.</title>
        <authorList>
            <person name="Justice N.B."/>
            <person name="Norman A."/>
            <person name="Brown C.T."/>
            <person name="Singh A."/>
            <person name="Thomas B.C."/>
            <person name="Banfield J.F."/>
        </authorList>
    </citation>
    <scope>NUCLEOTIDE SEQUENCE [LARGE SCALE GENOMIC DNA]</scope>
    <source>
        <strain evidence="12">AMDSBA1</strain>
    </source>
</reference>
<dbReference type="PANTHER" id="PTHR11070">
    <property type="entry name" value="UVRD / RECB / PCRA DNA HELICASE FAMILY MEMBER"/>
    <property type="match status" value="1"/>
</dbReference>
<dbReference type="Pfam" id="PF13361">
    <property type="entry name" value="UvrD_C"/>
    <property type="match status" value="1"/>
</dbReference>
<accession>A0A2T2X8U2</accession>
<evidence type="ECO:0000256" key="9">
    <source>
        <dbReference type="PROSITE-ProRule" id="PRU00560"/>
    </source>
</evidence>
<dbReference type="EC" id="5.6.2.4" evidence="7"/>
<comment type="catalytic activity">
    <reaction evidence="6">
        <text>Couples ATP hydrolysis with the unwinding of duplex DNA by translocating in the 3'-5' direction.</text>
        <dbReference type="EC" id="5.6.2.4"/>
    </reaction>
</comment>
<evidence type="ECO:0000259" key="10">
    <source>
        <dbReference type="PROSITE" id="PS51198"/>
    </source>
</evidence>
<dbReference type="SUPFAM" id="SSF52540">
    <property type="entry name" value="P-loop containing nucleoside triphosphate hydrolases"/>
    <property type="match status" value="1"/>
</dbReference>
<dbReference type="Gene3D" id="3.40.50.300">
    <property type="entry name" value="P-loop containing nucleotide triphosphate hydrolases"/>
    <property type="match status" value="4"/>
</dbReference>
<sequence length="824" mass="94538">MSMELVDQDVRNQIIHDFSHNILVEAGAGTGKTTLMVERTVEAVVEMGINLERIALITFMEKAAEEIKIRVRHRLQEVMARGDLDTSQRQRAQVALRQLPLSCITTIHGFAMRFLQAQGHHAPVPLGFRVLDAYQSEKLFEESFYQWIDTDKFSARRVEELLNYGMSFERIREMARFLSGCADIPSYQASRPGVDFIDKFVEAAGEFEDTAVRYAAAGDQGLIQIRDIGRYLRNLVGLDSDQRVKALVAWHLTAAKGNKKNWSQSDRLAQQKMFVTTLKEQVDEFRVSLADYVLQEVLRLLADRFVPYWKEQRWRRASLTFDDLLRETRDFLDANGPVDSYDLIMVDEFQDTDALQAEIIVRMLVQSKPADWLSALIPQGRLFVVGDPKQSIYRFRGANVEIYQLMRQKIAQEGGLTLSIVQNFRTPAEILNPVNRLFAANWPSRFDPSRPYIAPYTPLQPFFSATGESRLIVRGGLVEDKVYGRRKFEAGLIAKALRGMVVDDRVVIRDAQTGERRAARLGDVALVIPNRSGLHIYQEILEKEGIAVAPEGGIRFFERDVVRGVQHFFSALRNPSQVAHTVGWLLSPWVGFSMEDLARHTAAEGTWNYLSTQEKGWPVLTEVLDKLKMWHQKWWVWRVEDLFWELYDWSALPAVLEERQDIANLSNLAKMADLCRDLGDEWGNDEFCQWLESKVNNREQEEEGPLPEAQDAVHVVTVHKSKGLEWPIVVVANWNMGTSSKHSGIRIESGRIAMAQGDLRSRLWEELAREDRIREQAEAERLYYVALTRARDYLIVLDTFARDDSESSAAWSLYRLTQQSVPRH</sequence>
<dbReference type="GO" id="GO:0000725">
    <property type="term" value="P:recombinational repair"/>
    <property type="evidence" value="ECO:0007669"/>
    <property type="project" value="TreeGrafter"/>
</dbReference>
<keyword evidence="4 9" id="KW-0067">ATP-binding</keyword>
<dbReference type="GO" id="GO:0005829">
    <property type="term" value="C:cytosol"/>
    <property type="evidence" value="ECO:0007669"/>
    <property type="project" value="TreeGrafter"/>
</dbReference>
<gene>
    <name evidence="12" type="ORF">C7B43_04475</name>
</gene>
<dbReference type="Proteomes" id="UP000242699">
    <property type="component" value="Unassembled WGS sequence"/>
</dbReference>